<feature type="compositionally biased region" description="Basic and acidic residues" evidence="1">
    <location>
        <begin position="9"/>
        <end position="21"/>
    </location>
</feature>
<feature type="region of interest" description="Disordered" evidence="1">
    <location>
        <begin position="1"/>
        <end position="40"/>
    </location>
</feature>
<feature type="compositionally biased region" description="Low complexity" evidence="1">
    <location>
        <begin position="22"/>
        <end position="33"/>
    </location>
</feature>
<accession>A0ABX2ZPC6</accession>
<keyword evidence="3" id="KW-1185">Reference proteome</keyword>
<name>A0ABX2ZPC6_9BACI</name>
<dbReference type="RefSeq" id="WP_069034214.1">
    <property type="nucleotide sequence ID" value="NZ_MDKC01000023.1"/>
</dbReference>
<evidence type="ECO:0000313" key="3">
    <source>
        <dbReference type="Proteomes" id="UP000094580"/>
    </source>
</evidence>
<evidence type="ECO:0000313" key="2">
    <source>
        <dbReference type="EMBL" id="ODG91453.1"/>
    </source>
</evidence>
<sequence length="79" mass="9903">MSCNCNNERNNERNNDWHNNRNNDWNNNRNNNRNNRRDREITFNAKVTVNQEEFCRAVDRCDNERRDNNGRRSDRWWNF</sequence>
<comment type="caution">
    <text evidence="2">The sequence shown here is derived from an EMBL/GenBank/DDBJ whole genome shotgun (WGS) entry which is preliminary data.</text>
</comment>
<protein>
    <submittedName>
        <fullName evidence="2">Uncharacterized protein</fullName>
    </submittedName>
</protein>
<dbReference type="Proteomes" id="UP000094580">
    <property type="component" value="Unassembled WGS sequence"/>
</dbReference>
<dbReference type="EMBL" id="MDKC01000023">
    <property type="protein sequence ID" value="ODG91453.1"/>
    <property type="molecule type" value="Genomic_DNA"/>
</dbReference>
<evidence type="ECO:0000256" key="1">
    <source>
        <dbReference type="SAM" id="MobiDB-lite"/>
    </source>
</evidence>
<proteinExistence type="predicted"/>
<reference evidence="2 3" key="1">
    <citation type="submission" date="2016-07" db="EMBL/GenBank/DDBJ databases">
        <authorList>
            <person name="Townsley L."/>
            <person name="Shank E.A."/>
        </authorList>
    </citation>
    <scope>NUCLEOTIDE SEQUENCE [LARGE SCALE GENOMIC DNA]</scope>
    <source>
        <strain evidence="2 3">CH01</strain>
    </source>
</reference>
<organism evidence="2 3">
    <name type="scientific">Gottfriedia luciferensis</name>
    <dbReference type="NCBI Taxonomy" id="178774"/>
    <lineage>
        <taxon>Bacteria</taxon>
        <taxon>Bacillati</taxon>
        <taxon>Bacillota</taxon>
        <taxon>Bacilli</taxon>
        <taxon>Bacillales</taxon>
        <taxon>Bacillaceae</taxon>
        <taxon>Gottfriedia</taxon>
    </lineage>
</organism>
<gene>
    <name evidence="2" type="ORF">BED47_07290</name>
</gene>